<proteinExistence type="predicted"/>
<evidence type="ECO:0000313" key="1">
    <source>
        <dbReference type="EMBL" id="EHI69639.1"/>
    </source>
</evidence>
<dbReference type="EMBL" id="AEUX02000006">
    <property type="protein sequence ID" value="EHI69639.1"/>
    <property type="molecule type" value="Genomic_DNA"/>
</dbReference>
<evidence type="ECO:0000313" key="2">
    <source>
        <dbReference type="Proteomes" id="UP000003330"/>
    </source>
</evidence>
<gene>
    <name evidence="1" type="ORF">STRIC_1226</name>
</gene>
<dbReference type="Gene3D" id="3.40.50.300">
    <property type="entry name" value="P-loop containing nucleotide triphosphate hydrolases"/>
    <property type="match status" value="1"/>
</dbReference>
<dbReference type="STRING" id="764299.STRIC_1226"/>
<evidence type="ECO:0008006" key="3">
    <source>
        <dbReference type="Google" id="ProtNLM"/>
    </source>
</evidence>
<dbReference type="InterPro" id="IPR027417">
    <property type="entry name" value="P-loop_NTPase"/>
</dbReference>
<sequence length="112" mass="12846">MLKDHIYLDIPKFTIPKGSFYCLVGESGGGGKSLLAKSILGIQDNEFKITGVVENFSRQSDLILQNASDNLQLYWSVGKQAHHLLKSRFKLSKKRKRKLNTEEFIRSRIFRC</sequence>
<protein>
    <recommendedName>
        <fullName evidence="3">ABC transporter domain-containing protein</fullName>
    </recommendedName>
</protein>
<dbReference type="AlphaFoldDB" id="G5K358"/>
<comment type="caution">
    <text evidence="1">The sequence shown here is derived from an EMBL/GenBank/DDBJ whole genome shotgun (WGS) entry which is preliminary data.</text>
</comment>
<organism evidence="1 2">
    <name type="scientific">Streptococcus ictaluri 707-05</name>
    <dbReference type="NCBI Taxonomy" id="764299"/>
    <lineage>
        <taxon>Bacteria</taxon>
        <taxon>Bacillati</taxon>
        <taxon>Bacillota</taxon>
        <taxon>Bacilli</taxon>
        <taxon>Lactobacillales</taxon>
        <taxon>Streptococcaceae</taxon>
        <taxon>Streptococcus</taxon>
    </lineage>
</organism>
<dbReference type="Proteomes" id="UP000003330">
    <property type="component" value="Unassembled WGS sequence"/>
</dbReference>
<keyword evidence="2" id="KW-1185">Reference proteome</keyword>
<name>G5K358_9STRE</name>
<accession>G5K358</accession>
<reference evidence="1 2" key="1">
    <citation type="journal article" date="2014" name="Int. J. Syst. Evol. Microbiol.">
        <title>Phylogenomics and the dynamic genome evolution of the genus Streptococcus.</title>
        <authorList>
            <consortium name="The Broad Institute Genome Sequencing Platform"/>
            <person name="Richards V.P."/>
            <person name="Palmer S.R."/>
            <person name="Pavinski Bitar P.D."/>
            <person name="Qin X."/>
            <person name="Weinstock G.M."/>
            <person name="Highlander S.K."/>
            <person name="Town C.D."/>
            <person name="Burne R.A."/>
            <person name="Stanhope M.J."/>
        </authorList>
    </citation>
    <scope>NUCLEOTIDE SEQUENCE [LARGE SCALE GENOMIC DNA]</scope>
    <source>
        <strain evidence="1 2">707-05</strain>
    </source>
</reference>
<dbReference type="SUPFAM" id="SSF52540">
    <property type="entry name" value="P-loop containing nucleoside triphosphate hydrolases"/>
    <property type="match status" value="1"/>
</dbReference>